<sequence length="325" mass="38255">MNRTIYFDYIEEKLNMLAYRIEVRSKLNLLELNIHSENFFACLCNIIFDLELENLNFSYQNIDGIDLIDHKNKVVVQVSSTCTTAKIESSLSKAVYTKYKDYSYKFMSISKNASTSLKNKTFQNPYSMNFDPKQDIWDVALLLRKILNQTVHKQRKLYDFIKVELGEEVDCVKIESNLAKVINILAEETLDINADSPELNSFAIEDKIFFNDLGDVKDIIDDYKIFYHRLDEIYSEFDKEGKNKSFSVLQEIRRQYIESNRLYNTPTNIFYEIINCVMKVIIKSSNYIEMPMEELQMCTDILIVDAFIRCKIFKNPEGYNHVITR</sequence>
<dbReference type="OrthoDB" id="397330at2"/>
<dbReference type="Proteomes" id="UP000003244">
    <property type="component" value="Unassembled WGS sequence"/>
</dbReference>
<reference evidence="3 4" key="1">
    <citation type="submission" date="2010-08" db="EMBL/GenBank/DDBJ databases">
        <authorList>
            <person name="Harkins D.M."/>
            <person name="Madupu R."/>
            <person name="Durkin A.S."/>
            <person name="Torralba M."/>
            <person name="Methe B."/>
            <person name="Sutton G.G."/>
            <person name="Nelson K.E."/>
        </authorList>
    </citation>
    <scope>NUCLEOTIDE SEQUENCE [LARGE SCALE GENOMIC DNA]</scope>
    <source>
        <strain evidence="3 4">DSM 17678</strain>
    </source>
</reference>
<dbReference type="InterPro" id="IPR046919">
    <property type="entry name" value="ABC-3C_CTD10"/>
</dbReference>
<comment type="caution">
    <text evidence="3">The sequence shown here is derived from an EMBL/GenBank/DDBJ whole genome shotgun (WGS) entry which is preliminary data.</text>
</comment>
<accession>E0E2B3</accession>
<evidence type="ECO:0000259" key="1">
    <source>
        <dbReference type="Pfam" id="PF20275"/>
    </source>
</evidence>
<feature type="domain" description="ABC-three component systems C-terminal" evidence="1">
    <location>
        <begin position="176"/>
        <end position="314"/>
    </location>
</feature>
<dbReference type="GeneID" id="84800360"/>
<organism evidence="3 4">
    <name type="scientific">Peptostreptococcus stomatis DSM 17678</name>
    <dbReference type="NCBI Taxonomy" id="596315"/>
    <lineage>
        <taxon>Bacteria</taxon>
        <taxon>Bacillati</taxon>
        <taxon>Bacillota</taxon>
        <taxon>Clostridia</taxon>
        <taxon>Peptostreptococcales</taxon>
        <taxon>Peptostreptococcaceae</taxon>
        <taxon>Peptostreptococcus</taxon>
    </lineage>
</organism>
<dbReference type="STRING" id="596315.HMPREF0634_1243"/>
<evidence type="ECO:0000313" key="3">
    <source>
        <dbReference type="EMBL" id="EFM64928.1"/>
    </source>
</evidence>
<dbReference type="EMBL" id="ADGQ01000035">
    <property type="protein sequence ID" value="EFM64928.1"/>
    <property type="molecule type" value="Genomic_DNA"/>
</dbReference>
<dbReference type="NCBIfam" id="NF033859">
    <property type="entry name" value="SMEK_N"/>
    <property type="match status" value="1"/>
</dbReference>
<evidence type="ECO:0000313" key="4">
    <source>
        <dbReference type="Proteomes" id="UP000003244"/>
    </source>
</evidence>
<proteinExistence type="predicted"/>
<keyword evidence="4" id="KW-1185">Reference proteome</keyword>
<evidence type="ECO:0008006" key="5">
    <source>
        <dbReference type="Google" id="ProtNLM"/>
    </source>
</evidence>
<evidence type="ECO:0000259" key="2">
    <source>
        <dbReference type="Pfam" id="PF21941"/>
    </source>
</evidence>
<dbReference type="InterPro" id="IPR047740">
    <property type="entry name" value="SMEK_dom"/>
</dbReference>
<protein>
    <recommendedName>
        <fullName evidence="5">SMEK domain-containing protein</fullName>
    </recommendedName>
</protein>
<feature type="domain" description="SMEK" evidence="2">
    <location>
        <begin position="9"/>
        <end position="146"/>
    </location>
</feature>
<name>E0E2B3_9FIRM</name>
<dbReference type="Pfam" id="PF21941">
    <property type="entry name" value="SMEK_N"/>
    <property type="match status" value="1"/>
</dbReference>
<dbReference type="AlphaFoldDB" id="E0E2B3"/>
<dbReference type="eggNOG" id="ENOG502Z8AU">
    <property type="taxonomic scope" value="Bacteria"/>
</dbReference>
<gene>
    <name evidence="3" type="ORF">HMPREF0634_1243</name>
</gene>
<dbReference type="RefSeq" id="WP_007789030.1">
    <property type="nucleotide sequence ID" value="NZ_ADGQ01000035.1"/>
</dbReference>
<dbReference type="Pfam" id="PF20275">
    <property type="entry name" value="CTD10"/>
    <property type="match status" value="1"/>
</dbReference>